<dbReference type="SUPFAM" id="SSF52540">
    <property type="entry name" value="P-loop containing nucleoside triphosphate hydrolases"/>
    <property type="match status" value="1"/>
</dbReference>
<evidence type="ECO:0000256" key="2">
    <source>
        <dbReference type="ARBA" id="ARBA00022840"/>
    </source>
</evidence>
<dbReference type="GO" id="GO:0005524">
    <property type="term" value="F:ATP binding"/>
    <property type="evidence" value="ECO:0007669"/>
    <property type="project" value="UniProtKB-UniRule"/>
</dbReference>
<evidence type="ECO:0000256" key="3">
    <source>
        <dbReference type="HAMAP-Rule" id="MF_01111"/>
    </source>
</evidence>
<comment type="similarity">
    <text evidence="3">Belongs to the UPF0200 family.</text>
</comment>
<keyword evidence="5" id="KW-0966">Cell projection</keyword>
<evidence type="ECO:0000256" key="4">
    <source>
        <dbReference type="HAMAP-Rule" id="MF_01112"/>
    </source>
</evidence>
<keyword evidence="5" id="KW-0969">Cilium</keyword>
<evidence type="ECO:0000313" key="5">
    <source>
        <dbReference type="EMBL" id="HGT82454.1"/>
    </source>
</evidence>
<dbReference type="EMBL" id="DSYZ01000043">
    <property type="protein sequence ID" value="HGT82454.1"/>
    <property type="molecule type" value="Genomic_DNA"/>
</dbReference>
<dbReference type="Gene3D" id="3.30.1440.10">
    <property type="match status" value="1"/>
</dbReference>
<dbReference type="PANTHER" id="PTHR41930">
    <property type="entry name" value="UPF0200 PROTEIN MJ1399"/>
    <property type="match status" value="1"/>
</dbReference>
<dbReference type="PANTHER" id="PTHR41930:SF1">
    <property type="entry name" value="DEPHOSPHO-COA KINASE"/>
    <property type="match status" value="1"/>
</dbReference>
<proteinExistence type="inferred from homology"/>
<dbReference type="Gene3D" id="3.40.50.300">
    <property type="entry name" value="P-loop containing nucleotide triphosphate hydrolases"/>
    <property type="match status" value="1"/>
</dbReference>
<keyword evidence="1 3" id="KW-0547">Nucleotide-binding</keyword>
<dbReference type="Pfam" id="PF13207">
    <property type="entry name" value="AAA_17"/>
    <property type="match status" value="1"/>
</dbReference>
<feature type="binding site" evidence="3">
    <location>
        <begin position="7"/>
        <end position="14"/>
    </location>
    <ligand>
        <name>ATP</name>
        <dbReference type="ChEBI" id="CHEBI:30616"/>
    </ligand>
</feature>
<dbReference type="InterPro" id="IPR022803">
    <property type="entry name" value="Ribosomal_uL5_dom_sf"/>
</dbReference>
<dbReference type="Pfam" id="PF01877">
    <property type="entry name" value="RNA_binding"/>
    <property type="match status" value="1"/>
</dbReference>
<organism evidence="5">
    <name type="scientific">Archaeoglobus fulgidus</name>
    <dbReference type="NCBI Taxonomy" id="2234"/>
    <lineage>
        <taxon>Archaea</taxon>
        <taxon>Methanobacteriati</taxon>
        <taxon>Methanobacteriota</taxon>
        <taxon>Archaeoglobi</taxon>
        <taxon>Archaeoglobales</taxon>
        <taxon>Archaeoglobaceae</taxon>
        <taxon>Archaeoglobus</taxon>
    </lineage>
</organism>
<keyword evidence="5" id="KW-0282">Flagellum</keyword>
<gene>
    <name evidence="5" type="primary">fliE</name>
    <name evidence="5" type="ORF">ENT52_01835</name>
</gene>
<sequence>MIIAFVGYPLAGKSTAAEVAKELGIPVVVMGDVVREEAVKRGIEPTAENLGRVAEELRKKEGMDAIAKRCIPKIRAHHPVVLVDGIRGIAEVMALKKAFGNVVLIAIEAPLEVRFERAKMRKRSDDVATIEDLMERDRREESWGLKKAMEIADFTIENTGDQKSFREKVKALLQKLLSVEVEIETFVHPTEEEEKVVKAIRNLFPDAKIEIEDHKVFAIARDLKQFKELLKRQRILDTARSELLRGRKGNEIVVFLNKQTATVSRINFCEENVALSPLKVTFRLINVPFQRFLDYLAPITKDGKPVNEVEEL</sequence>
<dbReference type="InterPro" id="IPR022970">
    <property type="entry name" value="NTP_hydrolase-rel"/>
</dbReference>
<dbReference type="AlphaFoldDB" id="A0A7J3M2H5"/>
<accession>A0A7J3M2H5</accession>
<comment type="caution">
    <text evidence="5">The sequence shown here is derived from an EMBL/GenBank/DDBJ whole genome shotgun (WGS) entry which is preliminary data.</text>
</comment>
<dbReference type="InterPro" id="IPR002739">
    <property type="entry name" value="PAB1135-like"/>
</dbReference>
<evidence type="ECO:0000256" key="1">
    <source>
        <dbReference type="ARBA" id="ARBA00022741"/>
    </source>
</evidence>
<protein>
    <recommendedName>
        <fullName evidence="3 4">Multifunctional fusion protein</fullName>
    </recommendedName>
    <domain>
        <recommendedName>
            <fullName evidence="3">UPF0200 protein ENT52_01835</fullName>
        </recommendedName>
    </domain>
    <domain>
        <recommendedName>
            <fullName evidence="4">UPF0201 protein ENT52_01835</fullName>
        </recommendedName>
    </domain>
</protein>
<name>A0A7J3M2H5_ARCFL</name>
<dbReference type="InterPro" id="IPR027417">
    <property type="entry name" value="P-loop_NTPase"/>
</dbReference>
<reference evidence="5" key="1">
    <citation type="journal article" date="2020" name="mSystems">
        <title>Genome- and Community-Level Interaction Insights into Carbon Utilization and Element Cycling Functions of Hydrothermarchaeota in Hydrothermal Sediment.</title>
        <authorList>
            <person name="Zhou Z."/>
            <person name="Liu Y."/>
            <person name="Xu W."/>
            <person name="Pan J."/>
            <person name="Luo Z.H."/>
            <person name="Li M."/>
        </authorList>
    </citation>
    <scope>NUCLEOTIDE SEQUENCE [LARGE SCALE GENOMIC DNA]</scope>
    <source>
        <strain evidence="5">SpSt-587</strain>
    </source>
</reference>
<dbReference type="SUPFAM" id="SSF55282">
    <property type="entry name" value="RL5-like"/>
    <property type="match status" value="1"/>
</dbReference>
<dbReference type="HAMAP" id="MF_01112">
    <property type="entry name" value="UPF0201"/>
    <property type="match status" value="1"/>
</dbReference>
<dbReference type="HAMAP" id="MF_01111">
    <property type="entry name" value="UPF0200"/>
    <property type="match status" value="1"/>
</dbReference>
<comment type="similarity">
    <text evidence="4">Belongs to the UPF0201 family.</text>
</comment>
<keyword evidence="2 3" id="KW-0067">ATP-binding</keyword>